<dbReference type="Gene3D" id="3.30.1490.190">
    <property type="match status" value="1"/>
</dbReference>
<evidence type="ECO:0000256" key="4">
    <source>
        <dbReference type="ARBA" id="ARBA00023015"/>
    </source>
</evidence>
<evidence type="ECO:0000256" key="7">
    <source>
        <dbReference type="PIRSR" id="PIRSR602481-1"/>
    </source>
</evidence>
<dbReference type="InterPro" id="IPR043135">
    <property type="entry name" value="Fur_C"/>
</dbReference>
<gene>
    <name evidence="9" type="ORF">SAMN02745973_01828</name>
</gene>
<evidence type="ECO:0000256" key="1">
    <source>
        <dbReference type="ARBA" id="ARBA00007957"/>
    </source>
</evidence>
<keyword evidence="7" id="KW-0479">Metal-binding</keyword>
<evidence type="ECO:0000256" key="2">
    <source>
        <dbReference type="ARBA" id="ARBA00022491"/>
    </source>
</evidence>
<dbReference type="Gene3D" id="1.10.10.10">
    <property type="entry name" value="Winged helix-like DNA-binding domain superfamily/Winged helix DNA-binding domain"/>
    <property type="match status" value="1"/>
</dbReference>
<feature type="binding site" evidence="7">
    <location>
        <position position="139"/>
    </location>
    <ligand>
        <name>Zn(2+)</name>
        <dbReference type="ChEBI" id="CHEBI:29105"/>
    </ligand>
</feature>
<dbReference type="EMBL" id="FUWV01000013">
    <property type="protein sequence ID" value="SJZ83552.1"/>
    <property type="molecule type" value="Genomic_DNA"/>
</dbReference>
<feature type="binding site" evidence="7">
    <location>
        <position position="136"/>
    </location>
    <ligand>
        <name>Zn(2+)</name>
        <dbReference type="ChEBI" id="CHEBI:29105"/>
    </ligand>
</feature>
<comment type="cofactor">
    <cofactor evidence="7">
        <name>Zn(2+)</name>
        <dbReference type="ChEBI" id="CHEBI:29105"/>
    </cofactor>
    <text evidence="7">Binds 1 zinc ion per subunit.</text>
</comment>
<feature type="binding site" evidence="7">
    <location>
        <position position="100"/>
    </location>
    <ligand>
        <name>Zn(2+)</name>
        <dbReference type="ChEBI" id="CHEBI:29105"/>
    </ligand>
</feature>
<dbReference type="RefSeq" id="WP_159454699.1">
    <property type="nucleotide sequence ID" value="NZ_FUWV01000013.1"/>
</dbReference>
<comment type="cofactor">
    <cofactor evidence="8">
        <name>Mn(2+)</name>
        <dbReference type="ChEBI" id="CHEBI:29035"/>
    </cofactor>
    <cofactor evidence="8">
        <name>Fe(2+)</name>
        <dbReference type="ChEBI" id="CHEBI:29033"/>
    </cofactor>
    <text evidence="8">Binds 1 Mn(2+) or Fe(2+) ion per subunit.</text>
</comment>
<evidence type="ECO:0000256" key="5">
    <source>
        <dbReference type="ARBA" id="ARBA00023125"/>
    </source>
</evidence>
<dbReference type="InterPro" id="IPR036390">
    <property type="entry name" value="WH_DNA-bd_sf"/>
</dbReference>
<evidence type="ECO:0000256" key="6">
    <source>
        <dbReference type="ARBA" id="ARBA00023163"/>
    </source>
</evidence>
<dbReference type="GO" id="GO:0000976">
    <property type="term" value="F:transcription cis-regulatory region binding"/>
    <property type="evidence" value="ECO:0007669"/>
    <property type="project" value="TreeGrafter"/>
</dbReference>
<accession>A0A1T4NWY2</accession>
<feature type="binding site" evidence="8">
    <location>
        <position position="91"/>
    </location>
    <ligand>
        <name>Fe cation</name>
        <dbReference type="ChEBI" id="CHEBI:24875"/>
    </ligand>
</feature>
<dbReference type="AlphaFoldDB" id="A0A1T4NWY2"/>
<dbReference type="OrthoDB" id="8659436at2"/>
<organism evidence="9 10">
    <name type="scientific">Garciella nitratireducens DSM 15102</name>
    <dbReference type="NCBI Taxonomy" id="1121911"/>
    <lineage>
        <taxon>Bacteria</taxon>
        <taxon>Bacillati</taxon>
        <taxon>Bacillota</taxon>
        <taxon>Clostridia</taxon>
        <taxon>Eubacteriales</taxon>
        <taxon>Eubacteriaceae</taxon>
        <taxon>Garciella</taxon>
    </lineage>
</organism>
<keyword evidence="5" id="KW-0238">DNA-binding</keyword>
<dbReference type="PANTHER" id="PTHR33202:SF7">
    <property type="entry name" value="FERRIC UPTAKE REGULATION PROTEIN"/>
    <property type="match status" value="1"/>
</dbReference>
<reference evidence="9 10" key="1">
    <citation type="submission" date="2017-02" db="EMBL/GenBank/DDBJ databases">
        <authorList>
            <person name="Peterson S.W."/>
        </authorList>
    </citation>
    <scope>NUCLEOTIDE SEQUENCE [LARGE SCALE GENOMIC DNA]</scope>
    <source>
        <strain evidence="9 10">DSM 15102</strain>
    </source>
</reference>
<evidence type="ECO:0000256" key="3">
    <source>
        <dbReference type="ARBA" id="ARBA00022833"/>
    </source>
</evidence>
<feature type="binding site" evidence="8">
    <location>
        <position position="128"/>
    </location>
    <ligand>
        <name>Fe cation</name>
        <dbReference type="ChEBI" id="CHEBI:24875"/>
    </ligand>
</feature>
<feature type="binding site" evidence="7">
    <location>
        <position position="97"/>
    </location>
    <ligand>
        <name>Zn(2+)</name>
        <dbReference type="ChEBI" id="CHEBI:29105"/>
    </ligand>
</feature>
<dbReference type="GO" id="GO:0008270">
    <property type="term" value="F:zinc ion binding"/>
    <property type="evidence" value="ECO:0007669"/>
    <property type="project" value="TreeGrafter"/>
</dbReference>
<protein>
    <submittedName>
        <fullName evidence="9">Fur family transcriptional regulator, zinc uptake regulator</fullName>
    </submittedName>
</protein>
<keyword evidence="2" id="KW-0678">Repressor</keyword>
<proteinExistence type="inferred from homology"/>
<dbReference type="GO" id="GO:0045892">
    <property type="term" value="P:negative regulation of DNA-templated transcription"/>
    <property type="evidence" value="ECO:0007669"/>
    <property type="project" value="TreeGrafter"/>
</dbReference>
<keyword evidence="4" id="KW-0805">Transcription regulation</keyword>
<name>A0A1T4NWY2_9FIRM</name>
<keyword evidence="10" id="KW-1185">Reference proteome</keyword>
<dbReference type="CDD" id="cd07153">
    <property type="entry name" value="Fur_like"/>
    <property type="match status" value="1"/>
</dbReference>
<keyword evidence="3 7" id="KW-0862">Zinc</keyword>
<dbReference type="InterPro" id="IPR036388">
    <property type="entry name" value="WH-like_DNA-bd_sf"/>
</dbReference>
<evidence type="ECO:0000256" key="8">
    <source>
        <dbReference type="PIRSR" id="PIRSR602481-2"/>
    </source>
</evidence>
<sequence>MDTLEKITKKLRENGYRITKQRQYILEAFIQQQENILTAQQIYEKVLKKNSRVNFSTVYRNIEILEETEIIHKIPTEKGYGCYKLNEEEQHHHHFICKDCGKTEVIDFCPLKQMEEKFKEKEFFPTEHSFEIFGYCNKCKKKR</sequence>
<evidence type="ECO:0000313" key="9">
    <source>
        <dbReference type="EMBL" id="SJZ83552.1"/>
    </source>
</evidence>
<dbReference type="InterPro" id="IPR002481">
    <property type="entry name" value="FUR"/>
</dbReference>
<keyword evidence="8" id="KW-0408">Iron</keyword>
<dbReference type="Pfam" id="PF01475">
    <property type="entry name" value="FUR"/>
    <property type="match status" value="1"/>
</dbReference>
<dbReference type="SUPFAM" id="SSF46785">
    <property type="entry name" value="Winged helix' DNA-binding domain"/>
    <property type="match status" value="1"/>
</dbReference>
<dbReference type="Proteomes" id="UP000196365">
    <property type="component" value="Unassembled WGS sequence"/>
</dbReference>
<dbReference type="GO" id="GO:1900376">
    <property type="term" value="P:regulation of secondary metabolite biosynthetic process"/>
    <property type="evidence" value="ECO:0007669"/>
    <property type="project" value="TreeGrafter"/>
</dbReference>
<dbReference type="GO" id="GO:0003700">
    <property type="term" value="F:DNA-binding transcription factor activity"/>
    <property type="evidence" value="ECO:0007669"/>
    <property type="project" value="InterPro"/>
</dbReference>
<comment type="similarity">
    <text evidence="1">Belongs to the Fur family.</text>
</comment>
<keyword evidence="6" id="KW-0804">Transcription</keyword>
<dbReference type="PANTHER" id="PTHR33202">
    <property type="entry name" value="ZINC UPTAKE REGULATION PROTEIN"/>
    <property type="match status" value="1"/>
</dbReference>
<evidence type="ECO:0000313" key="10">
    <source>
        <dbReference type="Proteomes" id="UP000196365"/>
    </source>
</evidence>